<dbReference type="EMBL" id="JAURVH010001519">
    <property type="protein sequence ID" value="KAK5926893.1"/>
    <property type="molecule type" value="Genomic_DNA"/>
</dbReference>
<dbReference type="AlphaFoldDB" id="A0AAN8DZ11"/>
<protein>
    <submittedName>
        <fullName evidence="1">Uncharacterized protein</fullName>
    </submittedName>
</protein>
<name>A0AAN8DZ11_CHAGU</name>
<accession>A0AAN8DZ11</accession>
<reference evidence="1 2" key="1">
    <citation type="journal article" date="2023" name="Mol. Biol. Evol.">
        <title>Genomics of Secondarily Temperate Adaptation in the Only Non-Antarctic Icefish.</title>
        <authorList>
            <person name="Rivera-Colon A.G."/>
            <person name="Rayamajhi N."/>
            <person name="Minhas B.F."/>
            <person name="Madrigal G."/>
            <person name="Bilyk K.T."/>
            <person name="Yoon V."/>
            <person name="Hune M."/>
            <person name="Gregory S."/>
            <person name="Cheng C.H.C."/>
            <person name="Catchen J.M."/>
        </authorList>
    </citation>
    <scope>NUCLEOTIDE SEQUENCE [LARGE SCALE GENOMIC DNA]</scope>
    <source>
        <tissue evidence="1">White muscle</tissue>
    </source>
</reference>
<organism evidence="1 2">
    <name type="scientific">Champsocephalus gunnari</name>
    <name type="common">Mackerel icefish</name>
    <dbReference type="NCBI Taxonomy" id="52237"/>
    <lineage>
        <taxon>Eukaryota</taxon>
        <taxon>Metazoa</taxon>
        <taxon>Chordata</taxon>
        <taxon>Craniata</taxon>
        <taxon>Vertebrata</taxon>
        <taxon>Euteleostomi</taxon>
        <taxon>Actinopterygii</taxon>
        <taxon>Neopterygii</taxon>
        <taxon>Teleostei</taxon>
        <taxon>Neoteleostei</taxon>
        <taxon>Acanthomorphata</taxon>
        <taxon>Eupercaria</taxon>
        <taxon>Perciformes</taxon>
        <taxon>Notothenioidei</taxon>
        <taxon>Channichthyidae</taxon>
        <taxon>Champsocephalus</taxon>
    </lineage>
</organism>
<proteinExistence type="predicted"/>
<evidence type="ECO:0000313" key="1">
    <source>
        <dbReference type="EMBL" id="KAK5926893.1"/>
    </source>
</evidence>
<sequence>MSAAGTGTHQPSHHNRTTRFLFSGLHAEPPGVPQTESSSRCSSAAWCPFFIILITSNNVVVVRIQTKERLSFKVVHSGYSEGFFQRTVFFFCGAHIDTGQRLQHDIIGTSRLTEPLALKC</sequence>
<comment type="caution">
    <text evidence="1">The sequence shown here is derived from an EMBL/GenBank/DDBJ whole genome shotgun (WGS) entry which is preliminary data.</text>
</comment>
<dbReference type="Proteomes" id="UP001331515">
    <property type="component" value="Unassembled WGS sequence"/>
</dbReference>
<evidence type="ECO:0000313" key="2">
    <source>
        <dbReference type="Proteomes" id="UP001331515"/>
    </source>
</evidence>
<keyword evidence="2" id="KW-1185">Reference proteome</keyword>
<gene>
    <name evidence="1" type="ORF">CgunFtcFv8_022428</name>
</gene>